<dbReference type="Gene3D" id="3.40.190.10">
    <property type="entry name" value="Periplasmic binding protein-like II"/>
    <property type="match status" value="1"/>
</dbReference>
<gene>
    <name evidence="2" type="ORF">ACFOW6_07385</name>
</gene>
<dbReference type="PANTHER" id="PTHR33376">
    <property type="match status" value="1"/>
</dbReference>
<dbReference type="InterPro" id="IPR038404">
    <property type="entry name" value="TRAP_DctP_sf"/>
</dbReference>
<dbReference type="InterPro" id="IPR019546">
    <property type="entry name" value="TAT_signal_bac_arc"/>
</dbReference>
<keyword evidence="1" id="KW-0732">Signal</keyword>
<dbReference type="NCBIfam" id="TIGR01409">
    <property type="entry name" value="TAT_signal_seq"/>
    <property type="match status" value="1"/>
</dbReference>
<dbReference type="PROSITE" id="PS51318">
    <property type="entry name" value="TAT"/>
    <property type="match status" value="1"/>
</dbReference>
<sequence>MQRRAFLKNSLLGGSTVALGSGLSGFPSPALARERKLLRMQTTWPQDTQGPGAGAVYFSENVALLSEGTLAVEIQWDSKDISAFETMDAVQSGEIDIGHSAPYYWKGALPAADFLSGIPFGFTSNELDAWLELGGGRELADRAYRDVGCKFLPCGSTGPQMAGWFSRSISSISDLADLRIRMPGLGGEVCKAAGASVVLLPGSEIDQAIESGAIDAASWMGPHADERLGLPESGWSYGYPGWQAPAVLLDAFVNLDVWVNLNASERTILQKAAELAHRQAQVTAQANNQRALRHMVEDKGVELFSFNEETLIALADLSGEVMNDFATANSFSNEVFQSILRFREDFLGWSKYTDMALLKARQLKYSFPTAEKSGSE</sequence>
<dbReference type="RefSeq" id="WP_382421696.1">
    <property type="nucleotide sequence ID" value="NZ_JBHSCW010000003.1"/>
</dbReference>
<protein>
    <submittedName>
        <fullName evidence="2">TRAP transporter substrate-binding protein</fullName>
    </submittedName>
</protein>
<reference evidence="3" key="1">
    <citation type="journal article" date="2019" name="Int. J. Syst. Evol. Microbiol.">
        <title>The Global Catalogue of Microorganisms (GCM) 10K type strain sequencing project: providing services to taxonomists for standard genome sequencing and annotation.</title>
        <authorList>
            <consortium name="The Broad Institute Genomics Platform"/>
            <consortium name="The Broad Institute Genome Sequencing Center for Infectious Disease"/>
            <person name="Wu L."/>
            <person name="Ma J."/>
        </authorList>
    </citation>
    <scope>NUCLEOTIDE SEQUENCE [LARGE SCALE GENOMIC DNA]</scope>
    <source>
        <strain evidence="3">CECT 8472</strain>
    </source>
</reference>
<dbReference type="Gene3D" id="3.40.190.170">
    <property type="entry name" value="Bacterial extracellular solute-binding protein, family 7"/>
    <property type="match status" value="1"/>
</dbReference>
<evidence type="ECO:0000313" key="3">
    <source>
        <dbReference type="Proteomes" id="UP001595799"/>
    </source>
</evidence>
<dbReference type="Proteomes" id="UP001595799">
    <property type="component" value="Unassembled WGS sequence"/>
</dbReference>
<dbReference type="EMBL" id="JBHSCW010000003">
    <property type="protein sequence ID" value="MFC4351361.1"/>
    <property type="molecule type" value="Genomic_DNA"/>
</dbReference>
<evidence type="ECO:0000313" key="2">
    <source>
        <dbReference type="EMBL" id="MFC4351361.1"/>
    </source>
</evidence>
<dbReference type="InterPro" id="IPR026289">
    <property type="entry name" value="SBP_TakP-like"/>
</dbReference>
<organism evidence="2 3">
    <name type="scientific">Fodinicurvata halophila</name>
    <dbReference type="NCBI Taxonomy" id="1419723"/>
    <lineage>
        <taxon>Bacteria</taxon>
        <taxon>Pseudomonadati</taxon>
        <taxon>Pseudomonadota</taxon>
        <taxon>Alphaproteobacteria</taxon>
        <taxon>Rhodospirillales</taxon>
        <taxon>Rhodovibrionaceae</taxon>
        <taxon>Fodinicurvata</taxon>
    </lineage>
</organism>
<dbReference type="PIRSF" id="PIRSF039026">
    <property type="entry name" value="SiaP"/>
    <property type="match status" value="1"/>
</dbReference>
<keyword evidence="3" id="KW-1185">Reference proteome</keyword>
<dbReference type="CDD" id="cd13604">
    <property type="entry name" value="PBP2_TRAP_ketoacid_lactate_like"/>
    <property type="match status" value="1"/>
</dbReference>
<proteinExistence type="predicted"/>
<comment type="caution">
    <text evidence="2">The sequence shown here is derived from an EMBL/GenBank/DDBJ whole genome shotgun (WGS) entry which is preliminary data.</text>
</comment>
<name>A0ABV8UL70_9PROT</name>
<accession>A0ABV8UL70</accession>
<dbReference type="Pfam" id="PF03480">
    <property type="entry name" value="DctP"/>
    <property type="match status" value="1"/>
</dbReference>
<evidence type="ECO:0000256" key="1">
    <source>
        <dbReference type="ARBA" id="ARBA00022729"/>
    </source>
</evidence>
<dbReference type="InterPro" id="IPR018389">
    <property type="entry name" value="DctP_fam"/>
</dbReference>
<dbReference type="PANTHER" id="PTHR33376:SF5">
    <property type="entry name" value="EXTRACYTOPLASMIC SOLUTE RECEPTOR PROTEIN"/>
    <property type="match status" value="1"/>
</dbReference>
<dbReference type="InterPro" id="IPR006311">
    <property type="entry name" value="TAT_signal"/>
</dbReference>